<dbReference type="InterPro" id="IPR011024">
    <property type="entry name" value="G_crystallin-like"/>
</dbReference>
<keyword evidence="2" id="KW-1185">Reference proteome</keyword>
<protein>
    <submittedName>
        <fullName evidence="1">Uncharacterized protein</fullName>
    </submittedName>
</protein>
<accession>A0A936ZQ28</accession>
<dbReference type="Proteomes" id="UP000651057">
    <property type="component" value="Unassembled WGS sequence"/>
</dbReference>
<sequence>MKKVFTLIILSLVMFSCSKDDIAQEETTAVELTESKTIVYKGISYTVQLDQHGEIDKTDLNQDLIKAISSSHVVELSEENTIYLYDQIDEVNSLITAKTSSLSNKSGVSYQKSGVAQSTGYQHEYYRGFPLGGTGNFAYPSLRPHGFNDLISSAIVTNYSARGYLAQYFEHDNYQGRIYTLILAPGEIKYNPNLRSVGMHDKTSSMVGRYL</sequence>
<gene>
    <name evidence="1" type="ORF">JJQ60_01710</name>
</gene>
<evidence type="ECO:0000313" key="1">
    <source>
        <dbReference type="EMBL" id="MBL0682222.1"/>
    </source>
</evidence>
<name>A0A936ZQ28_9FLAO</name>
<dbReference type="AlphaFoldDB" id="A0A936ZQ28"/>
<dbReference type="EMBL" id="JAERQJ010000001">
    <property type="protein sequence ID" value="MBL0682222.1"/>
    <property type="molecule type" value="Genomic_DNA"/>
</dbReference>
<comment type="caution">
    <text evidence="1">The sequence shown here is derived from an EMBL/GenBank/DDBJ whole genome shotgun (WGS) entry which is preliminary data.</text>
</comment>
<proteinExistence type="predicted"/>
<evidence type="ECO:0000313" key="2">
    <source>
        <dbReference type="Proteomes" id="UP000651057"/>
    </source>
</evidence>
<reference evidence="1" key="1">
    <citation type="submission" date="2021-01" db="EMBL/GenBank/DDBJ databases">
        <authorList>
            <person name="Zhong Y.L."/>
        </authorList>
    </citation>
    <scope>NUCLEOTIDE SEQUENCE</scope>
    <source>
        <strain evidence="1">KCTC 23302</strain>
    </source>
</reference>
<dbReference type="SUPFAM" id="SSF49695">
    <property type="entry name" value="gamma-Crystallin-like"/>
    <property type="match status" value="1"/>
</dbReference>
<organism evidence="1 2">
    <name type="scientific">Aquimarina mytili</name>
    <dbReference type="NCBI Taxonomy" id="874423"/>
    <lineage>
        <taxon>Bacteria</taxon>
        <taxon>Pseudomonadati</taxon>
        <taxon>Bacteroidota</taxon>
        <taxon>Flavobacteriia</taxon>
        <taxon>Flavobacteriales</taxon>
        <taxon>Flavobacteriaceae</taxon>
        <taxon>Aquimarina</taxon>
    </lineage>
</organism>
<dbReference type="PROSITE" id="PS51257">
    <property type="entry name" value="PROKAR_LIPOPROTEIN"/>
    <property type="match status" value="1"/>
</dbReference>
<dbReference type="Gene3D" id="2.60.20.10">
    <property type="entry name" value="Crystallins"/>
    <property type="match status" value="1"/>
</dbReference>
<dbReference type="RefSeq" id="WP_201916221.1">
    <property type="nucleotide sequence ID" value="NZ_BAABAX010000001.1"/>
</dbReference>